<evidence type="ECO:0000256" key="3">
    <source>
        <dbReference type="ARBA" id="ARBA00022475"/>
    </source>
</evidence>
<dbReference type="PROSITE" id="PS50928">
    <property type="entry name" value="ABC_TM1"/>
    <property type="match status" value="1"/>
</dbReference>
<dbReference type="EMBL" id="BAABAL010000018">
    <property type="protein sequence ID" value="GAA4023552.1"/>
    <property type="molecule type" value="Genomic_DNA"/>
</dbReference>
<dbReference type="Pfam" id="PF00528">
    <property type="entry name" value="BPD_transp_1"/>
    <property type="match status" value="1"/>
</dbReference>
<keyword evidence="2 7" id="KW-0813">Transport</keyword>
<dbReference type="Gene3D" id="1.10.3720.10">
    <property type="entry name" value="MetI-like"/>
    <property type="match status" value="1"/>
</dbReference>
<name>A0ABP7TB47_9PSEU</name>
<feature type="domain" description="ABC transmembrane type-1" evidence="8">
    <location>
        <begin position="45"/>
        <end position="229"/>
    </location>
</feature>
<keyword evidence="4 7" id="KW-0812">Transmembrane</keyword>
<evidence type="ECO:0000256" key="7">
    <source>
        <dbReference type="RuleBase" id="RU363032"/>
    </source>
</evidence>
<evidence type="ECO:0000256" key="1">
    <source>
        <dbReference type="ARBA" id="ARBA00004651"/>
    </source>
</evidence>
<evidence type="ECO:0000256" key="2">
    <source>
        <dbReference type="ARBA" id="ARBA00022448"/>
    </source>
</evidence>
<dbReference type="PANTHER" id="PTHR30151:SF0">
    <property type="entry name" value="ABC TRANSPORTER PERMEASE PROTEIN MJ0413-RELATED"/>
    <property type="match status" value="1"/>
</dbReference>
<reference evidence="10" key="1">
    <citation type="journal article" date="2019" name="Int. J. Syst. Evol. Microbiol.">
        <title>The Global Catalogue of Microorganisms (GCM) 10K type strain sequencing project: providing services to taxonomists for standard genome sequencing and annotation.</title>
        <authorList>
            <consortium name="The Broad Institute Genomics Platform"/>
            <consortium name="The Broad Institute Genome Sequencing Center for Infectious Disease"/>
            <person name="Wu L."/>
            <person name="Ma J."/>
        </authorList>
    </citation>
    <scope>NUCLEOTIDE SEQUENCE [LARGE SCALE GENOMIC DNA]</scope>
    <source>
        <strain evidence="10">JCM 17342</strain>
    </source>
</reference>
<evidence type="ECO:0000256" key="4">
    <source>
        <dbReference type="ARBA" id="ARBA00022692"/>
    </source>
</evidence>
<feature type="transmembrane region" description="Helical" evidence="7">
    <location>
        <begin position="170"/>
        <end position="196"/>
    </location>
</feature>
<feature type="transmembrane region" description="Helical" evidence="7">
    <location>
        <begin position="40"/>
        <end position="73"/>
    </location>
</feature>
<keyword evidence="10" id="KW-1185">Reference proteome</keyword>
<dbReference type="SUPFAM" id="SSF161098">
    <property type="entry name" value="MetI-like"/>
    <property type="match status" value="1"/>
</dbReference>
<feature type="transmembrane region" description="Helical" evidence="7">
    <location>
        <begin position="94"/>
        <end position="123"/>
    </location>
</feature>
<comment type="caution">
    <text evidence="9">The sequence shown here is derived from an EMBL/GenBank/DDBJ whole genome shotgun (WGS) entry which is preliminary data.</text>
</comment>
<accession>A0ABP7TB47</accession>
<organism evidence="9 10">
    <name type="scientific">Allokutzneria multivorans</name>
    <dbReference type="NCBI Taxonomy" id="1142134"/>
    <lineage>
        <taxon>Bacteria</taxon>
        <taxon>Bacillati</taxon>
        <taxon>Actinomycetota</taxon>
        <taxon>Actinomycetes</taxon>
        <taxon>Pseudonocardiales</taxon>
        <taxon>Pseudonocardiaceae</taxon>
        <taxon>Allokutzneria</taxon>
    </lineage>
</organism>
<dbReference type="InterPro" id="IPR000515">
    <property type="entry name" value="MetI-like"/>
</dbReference>
<evidence type="ECO:0000259" key="8">
    <source>
        <dbReference type="PROSITE" id="PS50928"/>
    </source>
</evidence>
<keyword evidence="3" id="KW-1003">Cell membrane</keyword>
<gene>
    <name evidence="9" type="ORF">GCM10022247_54910</name>
</gene>
<evidence type="ECO:0000256" key="6">
    <source>
        <dbReference type="ARBA" id="ARBA00023136"/>
    </source>
</evidence>
<evidence type="ECO:0000313" key="10">
    <source>
        <dbReference type="Proteomes" id="UP001501747"/>
    </source>
</evidence>
<evidence type="ECO:0000256" key="5">
    <source>
        <dbReference type="ARBA" id="ARBA00022989"/>
    </source>
</evidence>
<dbReference type="PANTHER" id="PTHR30151">
    <property type="entry name" value="ALKANE SULFONATE ABC TRANSPORTER-RELATED, MEMBRANE SUBUNIT"/>
    <property type="match status" value="1"/>
</dbReference>
<keyword evidence="6 7" id="KW-0472">Membrane</keyword>
<evidence type="ECO:0000313" key="9">
    <source>
        <dbReference type="EMBL" id="GAA4023552.1"/>
    </source>
</evidence>
<keyword evidence="5 7" id="KW-1133">Transmembrane helix</keyword>
<protein>
    <recommendedName>
        <fullName evidence="8">ABC transmembrane type-1 domain-containing protein</fullName>
    </recommendedName>
</protein>
<comment type="similarity">
    <text evidence="7">Belongs to the binding-protein-dependent transport system permease family.</text>
</comment>
<feature type="transmembrane region" description="Helical" evidence="7">
    <location>
        <begin position="208"/>
        <end position="228"/>
    </location>
</feature>
<dbReference type="InterPro" id="IPR035906">
    <property type="entry name" value="MetI-like_sf"/>
</dbReference>
<sequence length="243" mass="25415">MLPLAALLVIWQLVGSAGSPYLPPPSTWWTAVRGLHAQGSLLPAVVVTIETFAMALTAAIVLGSAVGLAIGAAPRVRRAAGPLLEFCRAMPPPAVVPVAVLLIGFGQTVAVVVVVFTAMWPIVLNTAEAVRSLHPVLLESNRSLHLPVGVRLRKVYAPAVLPGILLGVRVAAPVCVIVTLLVEMLTAADGIGMLLLQAQRNFVSAQAFALLAVVGSFGFLVNAGVVLVERRVMRSWPPRGADL</sequence>
<dbReference type="Proteomes" id="UP001501747">
    <property type="component" value="Unassembled WGS sequence"/>
</dbReference>
<proteinExistence type="inferred from homology"/>
<comment type="subcellular location">
    <subcellularLocation>
        <location evidence="1 7">Cell membrane</location>
        <topology evidence="1 7">Multi-pass membrane protein</topology>
    </subcellularLocation>
</comment>